<dbReference type="Pfam" id="PF00651">
    <property type="entry name" value="BTB"/>
    <property type="match status" value="1"/>
</dbReference>
<dbReference type="Proteomes" id="UP001221757">
    <property type="component" value="Unassembled WGS sequence"/>
</dbReference>
<evidence type="ECO:0000313" key="2">
    <source>
        <dbReference type="EMBL" id="KAJ7648500.1"/>
    </source>
</evidence>
<organism evidence="2 3">
    <name type="scientific">Mycena rosella</name>
    <name type="common">Pink bonnet</name>
    <name type="synonym">Agaricus rosellus</name>
    <dbReference type="NCBI Taxonomy" id="1033263"/>
    <lineage>
        <taxon>Eukaryota</taxon>
        <taxon>Fungi</taxon>
        <taxon>Dikarya</taxon>
        <taxon>Basidiomycota</taxon>
        <taxon>Agaricomycotina</taxon>
        <taxon>Agaricomycetes</taxon>
        <taxon>Agaricomycetidae</taxon>
        <taxon>Agaricales</taxon>
        <taxon>Marasmiineae</taxon>
        <taxon>Mycenaceae</taxon>
        <taxon>Mycena</taxon>
    </lineage>
</organism>
<dbReference type="InterPro" id="IPR000210">
    <property type="entry name" value="BTB/POZ_dom"/>
</dbReference>
<feature type="domain" description="BTB" evidence="1">
    <location>
        <begin position="53"/>
        <end position="124"/>
    </location>
</feature>
<reference evidence="2" key="1">
    <citation type="submission" date="2023-03" db="EMBL/GenBank/DDBJ databases">
        <title>Massive genome expansion in bonnet fungi (Mycena s.s.) driven by repeated elements and novel gene families across ecological guilds.</title>
        <authorList>
            <consortium name="Lawrence Berkeley National Laboratory"/>
            <person name="Harder C.B."/>
            <person name="Miyauchi S."/>
            <person name="Viragh M."/>
            <person name="Kuo A."/>
            <person name="Thoen E."/>
            <person name="Andreopoulos B."/>
            <person name="Lu D."/>
            <person name="Skrede I."/>
            <person name="Drula E."/>
            <person name="Henrissat B."/>
            <person name="Morin E."/>
            <person name="Kohler A."/>
            <person name="Barry K."/>
            <person name="LaButti K."/>
            <person name="Morin E."/>
            <person name="Salamov A."/>
            <person name="Lipzen A."/>
            <person name="Mereny Z."/>
            <person name="Hegedus B."/>
            <person name="Baldrian P."/>
            <person name="Stursova M."/>
            <person name="Weitz H."/>
            <person name="Taylor A."/>
            <person name="Grigoriev I.V."/>
            <person name="Nagy L.G."/>
            <person name="Martin F."/>
            <person name="Kauserud H."/>
        </authorList>
    </citation>
    <scope>NUCLEOTIDE SEQUENCE</scope>
    <source>
        <strain evidence="2">CBHHK067</strain>
    </source>
</reference>
<dbReference type="AlphaFoldDB" id="A0AAD7CJ47"/>
<evidence type="ECO:0000259" key="1">
    <source>
        <dbReference type="PROSITE" id="PS50097"/>
    </source>
</evidence>
<accession>A0AAD7CJ47</accession>
<dbReference type="SMART" id="SM00225">
    <property type="entry name" value="BTB"/>
    <property type="match status" value="1"/>
</dbReference>
<name>A0AAD7CJ47_MYCRO</name>
<dbReference type="EMBL" id="JARKIE010000378">
    <property type="protein sequence ID" value="KAJ7648500.1"/>
    <property type="molecule type" value="Genomic_DNA"/>
</dbReference>
<evidence type="ECO:0000313" key="3">
    <source>
        <dbReference type="Proteomes" id="UP001221757"/>
    </source>
</evidence>
<dbReference type="SUPFAM" id="SSF54695">
    <property type="entry name" value="POZ domain"/>
    <property type="match status" value="1"/>
</dbReference>
<dbReference type="CDD" id="cd18186">
    <property type="entry name" value="BTB_POZ_ZBTB_KLHL-like"/>
    <property type="match status" value="1"/>
</dbReference>
<dbReference type="Gene3D" id="3.30.710.10">
    <property type="entry name" value="Potassium Channel Kv1.1, Chain A"/>
    <property type="match status" value="1"/>
</dbReference>
<proteinExistence type="predicted"/>
<keyword evidence="3" id="KW-1185">Reference proteome</keyword>
<comment type="caution">
    <text evidence="2">The sequence shown here is derived from an EMBL/GenBank/DDBJ whole genome shotgun (WGS) entry which is preliminary data.</text>
</comment>
<sequence length="361" mass="41106">MSDRFCGRLASLEAQLDKTLHGLPGVDPQRVQPSSISATSTLEGTRHSSLYLADGNLVVAAEGGAGKVLFRVHQSMLALQSPVFASMFTLPAGAVKRDMYDGAPYVLMQDDAKDIESLLKVLYNPSELPYKRLDPLTPINVRRTLAMATKYEMEPLRERIVAQLEADWPTSVAEWDRLGTEVRALRWEHSTSGGYTVDDLYLDDRLPEPGAAIRLAMDFNIPKILPAAFYHLSRLSIDADWLEFRKNRERLGLERTARWDLLEAGDFKLLLKLREVITDFDWTNTTSKSCNTPDDCDDWWNLTSLRWNNAEDILDCMRQFVETRPARGLCKPCWIASKDAIQQGRLNFWDEICDCIEERMK</sequence>
<gene>
    <name evidence="2" type="ORF">B0H17DRAFT_958921</name>
</gene>
<dbReference type="InterPro" id="IPR011333">
    <property type="entry name" value="SKP1/BTB/POZ_sf"/>
</dbReference>
<dbReference type="PROSITE" id="PS50097">
    <property type="entry name" value="BTB"/>
    <property type="match status" value="1"/>
</dbReference>
<protein>
    <recommendedName>
        <fullName evidence="1">BTB domain-containing protein</fullName>
    </recommendedName>
</protein>